<dbReference type="HAMAP" id="MF_00758">
    <property type="entry name" value="UPF0301"/>
    <property type="match status" value="1"/>
</dbReference>
<sequence length="183" mass="20387">MEKPAPGILLIAEPFLKDPNFTRTVILLTEHQDTGSLGFVLNKPLEYTLEDLIPEAAGLKLPIFSGGPVQVDTLHFLHCHPDTIPGSRRLVDGLSWGGDFELTLSLLRNGDITPGSIRFYIGYSGWSEGQLDAELEGKTWLTVEAKRSIVFHQPSGDIWKEALRLMGKEYEVMTNFPIDPQLN</sequence>
<evidence type="ECO:0000256" key="2">
    <source>
        <dbReference type="HAMAP-Rule" id="MF_00758"/>
    </source>
</evidence>
<accession>A0A4R8DR14</accession>
<name>A0A4R8DR14_9BACT</name>
<dbReference type="SUPFAM" id="SSF143456">
    <property type="entry name" value="VC0467-like"/>
    <property type="match status" value="1"/>
</dbReference>
<dbReference type="InterPro" id="IPR003774">
    <property type="entry name" value="AlgH-like"/>
</dbReference>
<dbReference type="PANTHER" id="PTHR30327:SF1">
    <property type="entry name" value="UPF0301 PROTEIN YQGE"/>
    <property type="match status" value="1"/>
</dbReference>
<dbReference type="EMBL" id="SODV01000001">
    <property type="protein sequence ID" value="TDX00238.1"/>
    <property type="molecule type" value="Genomic_DNA"/>
</dbReference>
<comment type="caution">
    <text evidence="3">The sequence shown here is derived from an EMBL/GenBank/DDBJ whole genome shotgun (WGS) entry which is preliminary data.</text>
</comment>
<dbReference type="PANTHER" id="PTHR30327">
    <property type="entry name" value="UNCHARACTERIZED PROTEIN YQGE"/>
    <property type="match status" value="1"/>
</dbReference>
<evidence type="ECO:0000256" key="1">
    <source>
        <dbReference type="ARBA" id="ARBA00009600"/>
    </source>
</evidence>
<dbReference type="GO" id="GO:0005829">
    <property type="term" value="C:cytosol"/>
    <property type="evidence" value="ECO:0007669"/>
    <property type="project" value="TreeGrafter"/>
</dbReference>
<proteinExistence type="inferred from homology"/>
<reference evidence="3 4" key="1">
    <citation type="submission" date="2019-03" db="EMBL/GenBank/DDBJ databases">
        <title>Genomic Encyclopedia of Type Strains, Phase IV (KMG-IV): sequencing the most valuable type-strain genomes for metagenomic binning, comparative biology and taxonomic classification.</title>
        <authorList>
            <person name="Goeker M."/>
        </authorList>
    </citation>
    <scope>NUCLEOTIDE SEQUENCE [LARGE SCALE GENOMIC DNA]</scope>
    <source>
        <strain evidence="3 4">DSM 100059</strain>
    </source>
</reference>
<dbReference type="Proteomes" id="UP000294498">
    <property type="component" value="Unassembled WGS sequence"/>
</dbReference>
<gene>
    <name evidence="3" type="ORF">EDB95_1257</name>
</gene>
<comment type="similarity">
    <text evidence="1 2">Belongs to the UPF0301 (AlgH) family.</text>
</comment>
<dbReference type="Pfam" id="PF02622">
    <property type="entry name" value="DUF179"/>
    <property type="match status" value="1"/>
</dbReference>
<evidence type="ECO:0000313" key="3">
    <source>
        <dbReference type="EMBL" id="TDX00238.1"/>
    </source>
</evidence>
<dbReference type="RefSeq" id="WP_133991623.1">
    <property type="nucleotide sequence ID" value="NZ_SODV01000001.1"/>
</dbReference>
<dbReference type="Gene3D" id="3.40.1740.10">
    <property type="entry name" value="VC0467-like"/>
    <property type="match status" value="1"/>
</dbReference>
<dbReference type="AlphaFoldDB" id="A0A4R8DR14"/>
<evidence type="ECO:0000313" key="4">
    <source>
        <dbReference type="Proteomes" id="UP000294498"/>
    </source>
</evidence>
<organism evidence="3 4">
    <name type="scientific">Dinghuibacter silviterrae</name>
    <dbReference type="NCBI Taxonomy" id="1539049"/>
    <lineage>
        <taxon>Bacteria</taxon>
        <taxon>Pseudomonadati</taxon>
        <taxon>Bacteroidota</taxon>
        <taxon>Chitinophagia</taxon>
        <taxon>Chitinophagales</taxon>
        <taxon>Chitinophagaceae</taxon>
        <taxon>Dinghuibacter</taxon>
    </lineage>
</organism>
<keyword evidence="4" id="KW-1185">Reference proteome</keyword>
<protein>
    <recommendedName>
        <fullName evidence="2">UPF0301 protein EDB95_1257</fullName>
    </recommendedName>
</protein>
<dbReference type="OrthoDB" id="9807486at2"/>